<dbReference type="EMBL" id="JAANYN010000002">
    <property type="protein sequence ID" value="NHE56536.1"/>
    <property type="molecule type" value="Genomic_DNA"/>
</dbReference>
<evidence type="ECO:0000259" key="2">
    <source>
        <dbReference type="Pfam" id="PF04892"/>
    </source>
</evidence>
<feature type="transmembrane region" description="Helical" evidence="1">
    <location>
        <begin position="145"/>
        <end position="164"/>
    </location>
</feature>
<dbReference type="InterPro" id="IPR006976">
    <property type="entry name" value="VanZ-like"/>
</dbReference>
<feature type="domain" description="VanZ-like" evidence="2">
    <location>
        <begin position="19"/>
        <end position="130"/>
    </location>
</feature>
<keyword evidence="1" id="KW-0812">Transmembrane</keyword>
<evidence type="ECO:0000313" key="3">
    <source>
        <dbReference type="EMBL" id="NHE56536.1"/>
    </source>
</evidence>
<name>A0ABX0H8I9_9BACT</name>
<keyword evidence="1" id="KW-0472">Membrane</keyword>
<dbReference type="RefSeq" id="WP_166144509.1">
    <property type="nucleotide sequence ID" value="NZ_JAANYN010000002.1"/>
</dbReference>
<feature type="transmembrane region" description="Helical" evidence="1">
    <location>
        <begin position="115"/>
        <end position="133"/>
    </location>
</feature>
<feature type="transmembrane region" description="Helical" evidence="1">
    <location>
        <begin position="14"/>
        <end position="36"/>
    </location>
</feature>
<feature type="transmembrane region" description="Helical" evidence="1">
    <location>
        <begin position="88"/>
        <end position="109"/>
    </location>
</feature>
<dbReference type="PANTHER" id="PTHR36834:SF2">
    <property type="entry name" value="MEMBRANE PROTEIN"/>
    <property type="match status" value="1"/>
</dbReference>
<evidence type="ECO:0000313" key="4">
    <source>
        <dbReference type="Proteomes" id="UP000649799"/>
    </source>
</evidence>
<comment type="caution">
    <text evidence="3">The sequence shown here is derived from an EMBL/GenBank/DDBJ whole genome shotgun (WGS) entry which is preliminary data.</text>
</comment>
<proteinExistence type="predicted"/>
<keyword evidence="1" id="KW-1133">Transmembrane helix</keyword>
<gene>
    <name evidence="3" type="ORF">G9Q97_06890</name>
</gene>
<accession>A0ABX0H8I9</accession>
<organism evidence="3 4">
    <name type="scientific">Cyclobacterium plantarum</name>
    <dbReference type="NCBI Taxonomy" id="2716263"/>
    <lineage>
        <taxon>Bacteria</taxon>
        <taxon>Pseudomonadati</taxon>
        <taxon>Bacteroidota</taxon>
        <taxon>Cytophagia</taxon>
        <taxon>Cytophagales</taxon>
        <taxon>Cyclobacteriaceae</taxon>
        <taxon>Cyclobacterium</taxon>
    </lineage>
</organism>
<reference evidence="3 4" key="1">
    <citation type="submission" date="2020-03" db="EMBL/GenBank/DDBJ databases">
        <title>Cyclobacterium plantarum sp. nov., a marine bacterium isolated from a coastal-marine wetland.</title>
        <authorList>
            <person name="Sanchez-Porro C."/>
            <person name="Ventosa A."/>
            <person name="Amoozegar M."/>
        </authorList>
    </citation>
    <scope>NUCLEOTIDE SEQUENCE [LARGE SCALE GENOMIC DNA]</scope>
    <source>
        <strain evidence="3 4">GBPx2</strain>
    </source>
</reference>
<dbReference type="Pfam" id="PF04892">
    <property type="entry name" value="VanZ"/>
    <property type="match status" value="1"/>
</dbReference>
<dbReference type="Proteomes" id="UP000649799">
    <property type="component" value="Unassembled WGS sequence"/>
</dbReference>
<evidence type="ECO:0000256" key="1">
    <source>
        <dbReference type="SAM" id="Phobius"/>
    </source>
</evidence>
<dbReference type="PANTHER" id="PTHR36834">
    <property type="entry name" value="MEMBRANE PROTEIN-RELATED"/>
    <property type="match status" value="1"/>
</dbReference>
<protein>
    <submittedName>
        <fullName evidence="3">VanZ family protein</fullName>
    </submittedName>
</protein>
<dbReference type="InterPro" id="IPR053150">
    <property type="entry name" value="Teicoplanin_resist-assoc"/>
</dbReference>
<sequence length="174" mass="19778">MKELSKDLNGPNKWTTALFVIYLIALVWILLLKLGVQFSYMENRNTNFIPFNEPIFLTAENMLNALIFVPPGIYTGVLFSRWIFGKKLCFLFLLSLLVEGLQYILRIGAFDVTDLITNTSGGLIGLLVFSGLEMVCQNRFWAQKFINILAVPATALLILILVLLKMNLLPVRYQ</sequence>
<keyword evidence="4" id="KW-1185">Reference proteome</keyword>